<evidence type="ECO:0000313" key="13">
    <source>
        <dbReference type="Proteomes" id="UP000663499"/>
    </source>
</evidence>
<dbReference type="InterPro" id="IPR023546">
    <property type="entry name" value="MGMT"/>
</dbReference>
<evidence type="ECO:0000256" key="1">
    <source>
        <dbReference type="ARBA" id="ARBA00001286"/>
    </source>
</evidence>
<evidence type="ECO:0000313" key="12">
    <source>
        <dbReference type="EMBL" id="QSX07998.1"/>
    </source>
</evidence>
<dbReference type="GO" id="GO:0003908">
    <property type="term" value="F:methylated-DNA-[protein]-cysteine S-methyltransferase activity"/>
    <property type="evidence" value="ECO:0007669"/>
    <property type="project" value="UniProtKB-UniRule"/>
</dbReference>
<dbReference type="SUPFAM" id="SSF53155">
    <property type="entry name" value="Methylated DNA-protein cysteine methyltransferase domain"/>
    <property type="match status" value="1"/>
</dbReference>
<dbReference type="Gene3D" id="3.30.160.70">
    <property type="entry name" value="Methylated DNA-protein cysteine methyltransferase domain"/>
    <property type="match status" value="1"/>
</dbReference>
<evidence type="ECO:0000259" key="10">
    <source>
        <dbReference type="Pfam" id="PF01035"/>
    </source>
</evidence>
<dbReference type="PANTHER" id="PTHR10815">
    <property type="entry name" value="METHYLATED-DNA--PROTEIN-CYSTEINE METHYLTRANSFERASE"/>
    <property type="match status" value="1"/>
</dbReference>
<dbReference type="EMBL" id="CP071444">
    <property type="protein sequence ID" value="QSX07998.1"/>
    <property type="molecule type" value="Genomic_DNA"/>
</dbReference>
<dbReference type="FunFam" id="1.10.10.10:FF:000214">
    <property type="entry name" value="Methylated-DNA--protein-cysteine methyltransferase"/>
    <property type="match status" value="1"/>
</dbReference>
<dbReference type="InterPro" id="IPR008332">
    <property type="entry name" value="MethylG_MeTrfase_N"/>
</dbReference>
<dbReference type="GO" id="GO:0005737">
    <property type="term" value="C:cytoplasm"/>
    <property type="evidence" value="ECO:0007669"/>
    <property type="project" value="UniProtKB-SubCell"/>
</dbReference>
<keyword evidence="3 9" id="KW-0963">Cytoplasm</keyword>
<comment type="similarity">
    <text evidence="2 9">Belongs to the MGMT family.</text>
</comment>
<comment type="catalytic activity">
    <reaction evidence="1 9">
        <text>a 4-O-methyl-thymidine in DNA + L-cysteinyl-[protein] = a thymidine in DNA + S-methyl-L-cysteinyl-[protein]</text>
        <dbReference type="Rhea" id="RHEA:53428"/>
        <dbReference type="Rhea" id="RHEA-COMP:10131"/>
        <dbReference type="Rhea" id="RHEA-COMP:10132"/>
        <dbReference type="Rhea" id="RHEA-COMP:13555"/>
        <dbReference type="Rhea" id="RHEA-COMP:13556"/>
        <dbReference type="ChEBI" id="CHEBI:29950"/>
        <dbReference type="ChEBI" id="CHEBI:82612"/>
        <dbReference type="ChEBI" id="CHEBI:137386"/>
        <dbReference type="ChEBI" id="CHEBI:137387"/>
        <dbReference type="EC" id="2.1.1.63"/>
    </reaction>
</comment>
<dbReference type="PANTHER" id="PTHR10815:SF5">
    <property type="entry name" value="METHYLATED-DNA--PROTEIN-CYSTEINE METHYLTRANSFERASE"/>
    <property type="match status" value="1"/>
</dbReference>
<reference evidence="12" key="1">
    <citation type="submission" date="2021-03" db="EMBL/GenBank/DDBJ databases">
        <title>Alkalibacter marinus sp. nov., isolated from tidal flat sediment.</title>
        <authorList>
            <person name="Namirimu T."/>
            <person name="Yang J.-A."/>
            <person name="Yang S.-H."/>
            <person name="Kim Y.-J."/>
            <person name="Kwon K.K."/>
        </authorList>
    </citation>
    <scope>NUCLEOTIDE SEQUENCE</scope>
    <source>
        <strain evidence="12">ES005</strain>
    </source>
</reference>
<evidence type="ECO:0000259" key="11">
    <source>
        <dbReference type="Pfam" id="PF02870"/>
    </source>
</evidence>
<dbReference type="InterPro" id="IPR036631">
    <property type="entry name" value="MGMT_N_sf"/>
</dbReference>
<organism evidence="12 13">
    <name type="scientific">Alkalibacter rhizosphaerae</name>
    <dbReference type="NCBI Taxonomy" id="2815577"/>
    <lineage>
        <taxon>Bacteria</taxon>
        <taxon>Bacillati</taxon>
        <taxon>Bacillota</taxon>
        <taxon>Clostridia</taxon>
        <taxon>Eubacteriales</taxon>
        <taxon>Eubacteriaceae</taxon>
        <taxon>Alkalibacter</taxon>
    </lineage>
</organism>
<evidence type="ECO:0000256" key="3">
    <source>
        <dbReference type="ARBA" id="ARBA00022490"/>
    </source>
</evidence>
<keyword evidence="6 9" id="KW-0227">DNA damage</keyword>
<dbReference type="InterPro" id="IPR014048">
    <property type="entry name" value="MethylDNA_cys_MeTrfase_DNA-bd"/>
</dbReference>
<keyword evidence="7 9" id="KW-0234">DNA repair</keyword>
<dbReference type="InterPro" id="IPR001497">
    <property type="entry name" value="MethylDNA_cys_MeTrfase_AS"/>
</dbReference>
<gene>
    <name evidence="12" type="ORF">J0B03_09320</name>
</gene>
<evidence type="ECO:0000256" key="6">
    <source>
        <dbReference type="ARBA" id="ARBA00022763"/>
    </source>
</evidence>
<keyword evidence="4 9" id="KW-0489">Methyltransferase</keyword>
<evidence type="ECO:0000256" key="8">
    <source>
        <dbReference type="ARBA" id="ARBA00049348"/>
    </source>
</evidence>
<dbReference type="Pfam" id="PF01035">
    <property type="entry name" value="DNA_binding_1"/>
    <property type="match status" value="1"/>
</dbReference>
<dbReference type="GO" id="GO:0032259">
    <property type="term" value="P:methylation"/>
    <property type="evidence" value="ECO:0007669"/>
    <property type="project" value="UniProtKB-KW"/>
</dbReference>
<keyword evidence="5 9" id="KW-0808">Transferase</keyword>
<evidence type="ECO:0000256" key="2">
    <source>
        <dbReference type="ARBA" id="ARBA00008711"/>
    </source>
</evidence>
<feature type="domain" description="Methylguanine DNA methyltransferase ribonuclease-like" evidence="11">
    <location>
        <begin position="1"/>
        <end position="65"/>
    </location>
</feature>
<dbReference type="EC" id="2.1.1.63" evidence="9"/>
<dbReference type="CDD" id="cd06445">
    <property type="entry name" value="ATase"/>
    <property type="match status" value="1"/>
</dbReference>
<dbReference type="Pfam" id="PF02870">
    <property type="entry name" value="Methyltransf_1N"/>
    <property type="match status" value="1"/>
</dbReference>
<dbReference type="KEGG" id="alka:J0B03_09320"/>
<evidence type="ECO:0000256" key="5">
    <source>
        <dbReference type="ARBA" id="ARBA00022679"/>
    </source>
</evidence>
<comment type="subcellular location">
    <subcellularLocation>
        <location evidence="9">Cytoplasm</location>
    </subcellularLocation>
</comment>
<dbReference type="InterPro" id="IPR036217">
    <property type="entry name" value="MethylDNA_cys_MeTrfase_DNAb"/>
</dbReference>
<dbReference type="RefSeq" id="WP_207299340.1">
    <property type="nucleotide sequence ID" value="NZ_CP071444.1"/>
</dbReference>
<evidence type="ECO:0000256" key="9">
    <source>
        <dbReference type="HAMAP-Rule" id="MF_00772"/>
    </source>
</evidence>
<dbReference type="GO" id="GO:0006307">
    <property type="term" value="P:DNA alkylation repair"/>
    <property type="evidence" value="ECO:0007669"/>
    <property type="project" value="UniProtKB-UniRule"/>
</dbReference>
<dbReference type="HAMAP" id="MF_00772">
    <property type="entry name" value="OGT"/>
    <property type="match status" value="1"/>
</dbReference>
<dbReference type="NCBIfam" id="TIGR00589">
    <property type="entry name" value="ogt"/>
    <property type="match status" value="1"/>
</dbReference>
<dbReference type="AlphaFoldDB" id="A0A974XGQ0"/>
<evidence type="ECO:0000256" key="7">
    <source>
        <dbReference type="ARBA" id="ARBA00023204"/>
    </source>
</evidence>
<accession>A0A974XGQ0</accession>
<proteinExistence type="inferred from homology"/>
<comment type="miscellaneous">
    <text evidence="9">This enzyme catalyzes only one turnover and therefore is not strictly catalytic. According to one definition, an enzyme is a biocatalyst that acts repeatedly and over many reaction cycles.</text>
</comment>
<comment type="catalytic activity">
    <reaction evidence="8 9">
        <text>a 6-O-methyl-2'-deoxyguanosine in DNA + L-cysteinyl-[protein] = S-methyl-L-cysteinyl-[protein] + a 2'-deoxyguanosine in DNA</text>
        <dbReference type="Rhea" id="RHEA:24000"/>
        <dbReference type="Rhea" id="RHEA-COMP:10131"/>
        <dbReference type="Rhea" id="RHEA-COMP:10132"/>
        <dbReference type="Rhea" id="RHEA-COMP:11367"/>
        <dbReference type="Rhea" id="RHEA-COMP:11368"/>
        <dbReference type="ChEBI" id="CHEBI:29950"/>
        <dbReference type="ChEBI" id="CHEBI:82612"/>
        <dbReference type="ChEBI" id="CHEBI:85445"/>
        <dbReference type="ChEBI" id="CHEBI:85448"/>
        <dbReference type="EC" id="2.1.1.63"/>
    </reaction>
</comment>
<sequence>MYKTSMESPIGKLWIVAGEEGICRIVFGKEPQEKMEAKTTDLLVQCMIQLDEYFSGKRREFDIPLVPDSTPFQRRVYDRLLAIPYGQTQSYKDIAIAVGSPKGMRAVGGANNKNPIPIIIPCHRVIGADGRLIGYGGGVSIKKWLLDHEKAHKDHS</sequence>
<dbReference type="PROSITE" id="PS00374">
    <property type="entry name" value="MGMT"/>
    <property type="match status" value="1"/>
</dbReference>
<dbReference type="InterPro" id="IPR036388">
    <property type="entry name" value="WH-like_DNA-bd_sf"/>
</dbReference>
<protein>
    <recommendedName>
        <fullName evidence="9">Methylated-DNA--protein-cysteine methyltransferase</fullName>
        <ecNumber evidence="9">2.1.1.63</ecNumber>
    </recommendedName>
    <alternativeName>
        <fullName evidence="9">6-O-methylguanine-DNA methyltransferase</fullName>
        <shortName evidence="9">MGMT</shortName>
    </alternativeName>
    <alternativeName>
        <fullName evidence="9">O-6-methylguanine-DNA-alkyltransferase</fullName>
    </alternativeName>
</protein>
<dbReference type="Gene3D" id="1.10.10.10">
    <property type="entry name" value="Winged helix-like DNA-binding domain superfamily/Winged helix DNA-binding domain"/>
    <property type="match status" value="1"/>
</dbReference>
<keyword evidence="13" id="KW-1185">Reference proteome</keyword>
<feature type="active site" description="Nucleophile; methyl group acceptor" evidence="9">
    <location>
        <position position="122"/>
    </location>
</feature>
<feature type="domain" description="Methylated-DNA-[protein]-cysteine S-methyltransferase DNA binding" evidence="10">
    <location>
        <begin position="71"/>
        <end position="150"/>
    </location>
</feature>
<name>A0A974XGQ0_9FIRM</name>
<evidence type="ECO:0000256" key="4">
    <source>
        <dbReference type="ARBA" id="ARBA00022603"/>
    </source>
</evidence>
<dbReference type="Proteomes" id="UP000663499">
    <property type="component" value="Chromosome"/>
</dbReference>
<dbReference type="SUPFAM" id="SSF46767">
    <property type="entry name" value="Methylated DNA-protein cysteine methyltransferase, C-terminal domain"/>
    <property type="match status" value="1"/>
</dbReference>
<comment type="function">
    <text evidence="9">Involved in the cellular defense against the biological effects of O6-methylguanine (O6-MeG) and O4-methylthymine (O4-MeT) in DNA. Repairs the methylated nucleobase in DNA by stoichiometrically transferring the methyl group to a cysteine residue in the enzyme. This is a suicide reaction: the enzyme is irreversibly inactivated.</text>
</comment>